<dbReference type="EMBL" id="BJNB01000001">
    <property type="protein sequence ID" value="GEB96710.1"/>
    <property type="molecule type" value="Genomic_DNA"/>
</dbReference>
<protein>
    <recommendedName>
        <fullName evidence="4">DUF4245 domain-containing protein</fullName>
    </recommendedName>
</protein>
<dbReference type="Proteomes" id="UP000315353">
    <property type="component" value="Unassembled WGS sequence"/>
</dbReference>
<reference evidence="2 3" key="1">
    <citation type="submission" date="2019-06" db="EMBL/GenBank/DDBJ databases">
        <title>Whole genome shotgun sequence of Corynebacterium flavescens NBRC 14136.</title>
        <authorList>
            <person name="Hosoyama A."/>
            <person name="Uohara A."/>
            <person name="Ohji S."/>
            <person name="Ichikawa N."/>
        </authorList>
    </citation>
    <scope>NUCLEOTIDE SEQUENCE [LARGE SCALE GENOMIC DNA]</scope>
    <source>
        <strain evidence="2 3">NBRC 14136</strain>
    </source>
</reference>
<sequence>MRVAAEEKPKIFEGAKDITLSLGVTVIAMLAVVGATGLCTINPESSQQAVQEVDAQTFLEMEARVGDTAVRSPQMPQGWKPNAARRASVAGTNAPRVSWVTDSQGYVESTQTSLSAADAIKGYDSKYRPDTTMRQVDGVDVEVASSEDKDVRRLWVVDLGDERVIISGAADDGDFETAVRAFLRAQPLPNSSAA</sequence>
<proteinExistence type="predicted"/>
<name>A0AB73B4C2_CORFL</name>
<dbReference type="Pfam" id="PF14030">
    <property type="entry name" value="DUF4245"/>
    <property type="match status" value="1"/>
</dbReference>
<dbReference type="InterPro" id="IPR025339">
    <property type="entry name" value="DUF4245"/>
</dbReference>
<evidence type="ECO:0000313" key="3">
    <source>
        <dbReference type="Proteomes" id="UP000315353"/>
    </source>
</evidence>
<dbReference type="AlphaFoldDB" id="A0AB73B4C2"/>
<evidence type="ECO:0000256" key="1">
    <source>
        <dbReference type="SAM" id="Phobius"/>
    </source>
</evidence>
<keyword evidence="1" id="KW-0812">Transmembrane</keyword>
<evidence type="ECO:0000313" key="2">
    <source>
        <dbReference type="EMBL" id="GEB96710.1"/>
    </source>
</evidence>
<gene>
    <name evidence="2" type="ORF">CFL01nite_02050</name>
</gene>
<evidence type="ECO:0008006" key="4">
    <source>
        <dbReference type="Google" id="ProtNLM"/>
    </source>
</evidence>
<keyword evidence="1" id="KW-0472">Membrane</keyword>
<organism evidence="2 3">
    <name type="scientific">Corynebacterium flavescens</name>
    <dbReference type="NCBI Taxonomy" id="28028"/>
    <lineage>
        <taxon>Bacteria</taxon>
        <taxon>Bacillati</taxon>
        <taxon>Actinomycetota</taxon>
        <taxon>Actinomycetes</taxon>
        <taxon>Mycobacteriales</taxon>
        <taxon>Corynebacteriaceae</taxon>
        <taxon>Corynebacterium</taxon>
    </lineage>
</organism>
<accession>A0AB73B4C2</accession>
<keyword evidence="1" id="KW-1133">Transmembrane helix</keyword>
<feature type="transmembrane region" description="Helical" evidence="1">
    <location>
        <begin position="20"/>
        <end position="38"/>
    </location>
</feature>
<comment type="caution">
    <text evidence="2">The sequence shown here is derived from an EMBL/GenBank/DDBJ whole genome shotgun (WGS) entry which is preliminary data.</text>
</comment>